<evidence type="ECO:0000313" key="2">
    <source>
        <dbReference type="Proteomes" id="UP001370348"/>
    </source>
</evidence>
<organism evidence="1 2">
    <name type="scientific">Pendulispora albinea</name>
    <dbReference type="NCBI Taxonomy" id="2741071"/>
    <lineage>
        <taxon>Bacteria</taxon>
        <taxon>Pseudomonadati</taxon>
        <taxon>Myxococcota</taxon>
        <taxon>Myxococcia</taxon>
        <taxon>Myxococcales</taxon>
        <taxon>Sorangiineae</taxon>
        <taxon>Pendulisporaceae</taxon>
        <taxon>Pendulispora</taxon>
    </lineage>
</organism>
<gene>
    <name evidence="1" type="ORF">LZC94_26685</name>
</gene>
<evidence type="ECO:0008006" key="3">
    <source>
        <dbReference type="Google" id="ProtNLM"/>
    </source>
</evidence>
<sequence length="136" mass="14638">MVKVTQLTGMRRPFYLGRMFKEALRDIVEQTDGGIAGILMDSSGIAVESYTKDGSPLDINTVGIEFGVVLGQIKRAAEMVEAGSTHEVSVGTDKMITVIRLLGDTYFLALAIAPNGNFGKGRYLMRAAAPKLLAEL</sequence>
<name>A0ABZ2LKH1_9BACT</name>
<dbReference type="RefSeq" id="WP_394821059.1">
    <property type="nucleotide sequence ID" value="NZ_CP089984.1"/>
</dbReference>
<evidence type="ECO:0000313" key="1">
    <source>
        <dbReference type="EMBL" id="WXB11439.1"/>
    </source>
</evidence>
<dbReference type="Proteomes" id="UP001370348">
    <property type="component" value="Chromosome"/>
</dbReference>
<dbReference type="Gene3D" id="3.30.450.30">
    <property type="entry name" value="Dynein light chain 2a, cytoplasmic"/>
    <property type="match status" value="1"/>
</dbReference>
<reference evidence="1 2" key="1">
    <citation type="submission" date="2021-12" db="EMBL/GenBank/DDBJ databases">
        <title>Discovery of the Pendulisporaceae a myxobacterial family with distinct sporulation behavior and unique specialized metabolism.</title>
        <authorList>
            <person name="Garcia R."/>
            <person name="Popoff A."/>
            <person name="Bader C.D."/>
            <person name="Loehr J."/>
            <person name="Walesch S."/>
            <person name="Walt C."/>
            <person name="Boldt J."/>
            <person name="Bunk B."/>
            <person name="Haeckl F.J.F.P.J."/>
            <person name="Gunesch A.P."/>
            <person name="Birkelbach J."/>
            <person name="Nuebel U."/>
            <person name="Pietschmann T."/>
            <person name="Bach T."/>
            <person name="Mueller R."/>
        </authorList>
    </citation>
    <scope>NUCLEOTIDE SEQUENCE [LARGE SCALE GENOMIC DNA]</scope>
    <source>
        <strain evidence="1 2">MSr11954</strain>
    </source>
</reference>
<dbReference type="EMBL" id="CP089984">
    <property type="protein sequence ID" value="WXB11439.1"/>
    <property type="molecule type" value="Genomic_DNA"/>
</dbReference>
<keyword evidence="2" id="KW-1185">Reference proteome</keyword>
<dbReference type="SUPFAM" id="SSF103196">
    <property type="entry name" value="Roadblock/LC7 domain"/>
    <property type="match status" value="1"/>
</dbReference>
<protein>
    <recommendedName>
        <fullName evidence="3">Roadblock/LAMTOR2 domain-containing protein</fullName>
    </recommendedName>
</protein>
<proteinExistence type="predicted"/>
<accession>A0ABZ2LKH1</accession>